<dbReference type="Proteomes" id="UP000037269">
    <property type="component" value="Unassembled WGS sequence"/>
</dbReference>
<sequence>MEKSSHARIAHEFSNLVREIRKTHVGKGPTHIVTRFAGPWAICEMKGNLTSVEKFMSRTPEGQRMIHETRTEFIKKIYEDLTVGRPLEELVNARMVTLFVDFRFELDIAMTVFVFDRPLGLDSD</sequence>
<proteinExistence type="predicted"/>
<feature type="domain" description="Na+-translocating membrane potential-generating system MpsC" evidence="1">
    <location>
        <begin position="8"/>
        <end position="117"/>
    </location>
</feature>
<dbReference type="GeneID" id="42308966"/>
<dbReference type="InterPro" id="IPR018745">
    <property type="entry name" value="MpsC"/>
</dbReference>
<keyword evidence="4" id="KW-1185">Reference proteome</keyword>
<dbReference type="Pfam" id="PF10057">
    <property type="entry name" value="MpsC"/>
    <property type="match status" value="1"/>
</dbReference>
<dbReference type="STRING" id="47500.AF333_27955"/>
<dbReference type="AlphaFoldDB" id="A0A0D1Y2D9"/>
<evidence type="ECO:0000313" key="2">
    <source>
        <dbReference type="EMBL" id="KON90858.1"/>
    </source>
</evidence>
<dbReference type="EMBL" id="FNED01000014">
    <property type="protein sequence ID" value="SDJ23463.1"/>
    <property type="molecule type" value="Genomic_DNA"/>
</dbReference>
<evidence type="ECO:0000313" key="3">
    <source>
        <dbReference type="EMBL" id="SDJ23463.1"/>
    </source>
</evidence>
<dbReference type="PATRIC" id="fig|47500.12.peg.381"/>
<reference evidence="3 5" key="2">
    <citation type="submission" date="2016-10" db="EMBL/GenBank/DDBJ databases">
        <authorList>
            <person name="de Groot N.N."/>
        </authorList>
    </citation>
    <scope>NUCLEOTIDE SEQUENCE [LARGE SCALE GENOMIC DNA]</scope>
    <source>
        <strain evidence="3 5">DSM 2895</strain>
    </source>
</reference>
<reference evidence="2 4" key="1">
    <citation type="submission" date="2015-07" db="EMBL/GenBank/DDBJ databases">
        <title>Fjat-14205 dsm 2895.</title>
        <authorList>
            <person name="Liu B."/>
            <person name="Wang J."/>
            <person name="Zhu Y."/>
            <person name="Liu G."/>
            <person name="Chen Q."/>
            <person name="Chen Z."/>
            <person name="Lan J."/>
            <person name="Che J."/>
            <person name="Ge C."/>
            <person name="Shi H."/>
            <person name="Pan Z."/>
            <person name="Liu X."/>
        </authorList>
    </citation>
    <scope>NUCLEOTIDE SEQUENCE [LARGE SCALE GENOMIC DNA]</scope>
    <source>
        <strain evidence="2 4">DSM 2895</strain>
    </source>
</reference>
<dbReference type="OrthoDB" id="2375124at2"/>
<dbReference type="RefSeq" id="WP_043064388.1">
    <property type="nucleotide sequence ID" value="NZ_BJOA01000063.1"/>
</dbReference>
<organism evidence="2 4">
    <name type="scientific">Aneurinibacillus migulanus</name>
    <name type="common">Bacillus migulanus</name>
    <dbReference type="NCBI Taxonomy" id="47500"/>
    <lineage>
        <taxon>Bacteria</taxon>
        <taxon>Bacillati</taxon>
        <taxon>Bacillota</taxon>
        <taxon>Bacilli</taxon>
        <taxon>Bacillales</taxon>
        <taxon>Paenibacillaceae</taxon>
        <taxon>Aneurinibacillus group</taxon>
        <taxon>Aneurinibacillus</taxon>
    </lineage>
</organism>
<evidence type="ECO:0000313" key="5">
    <source>
        <dbReference type="Proteomes" id="UP000182836"/>
    </source>
</evidence>
<protein>
    <submittedName>
        <fullName evidence="3">Uncharacterized protein YbcI</fullName>
    </submittedName>
</protein>
<evidence type="ECO:0000313" key="4">
    <source>
        <dbReference type="Proteomes" id="UP000037269"/>
    </source>
</evidence>
<gene>
    <name evidence="2" type="ORF">AF333_27955</name>
    <name evidence="3" type="ORF">SAMN04487909_11433</name>
</gene>
<evidence type="ECO:0000259" key="1">
    <source>
        <dbReference type="Pfam" id="PF10057"/>
    </source>
</evidence>
<dbReference type="Proteomes" id="UP000182836">
    <property type="component" value="Unassembled WGS sequence"/>
</dbReference>
<accession>A0A0D1Y2D9</accession>
<dbReference type="EMBL" id="LGUG01000009">
    <property type="protein sequence ID" value="KON90858.1"/>
    <property type="molecule type" value="Genomic_DNA"/>
</dbReference>
<name>A0A0D1Y2D9_ANEMI</name>